<dbReference type="EMBL" id="MU268058">
    <property type="protein sequence ID" value="KAH7906175.1"/>
    <property type="molecule type" value="Genomic_DNA"/>
</dbReference>
<dbReference type="Proteomes" id="UP000790377">
    <property type="component" value="Unassembled WGS sequence"/>
</dbReference>
<evidence type="ECO:0000313" key="2">
    <source>
        <dbReference type="Proteomes" id="UP000790377"/>
    </source>
</evidence>
<accession>A0ACB7ZY52</accession>
<reference evidence="1" key="1">
    <citation type="journal article" date="2021" name="New Phytol.">
        <title>Evolutionary innovations through gain and loss of genes in the ectomycorrhizal Boletales.</title>
        <authorList>
            <person name="Wu G."/>
            <person name="Miyauchi S."/>
            <person name="Morin E."/>
            <person name="Kuo A."/>
            <person name="Drula E."/>
            <person name="Varga T."/>
            <person name="Kohler A."/>
            <person name="Feng B."/>
            <person name="Cao Y."/>
            <person name="Lipzen A."/>
            <person name="Daum C."/>
            <person name="Hundley H."/>
            <person name="Pangilinan J."/>
            <person name="Johnson J."/>
            <person name="Barry K."/>
            <person name="LaButti K."/>
            <person name="Ng V."/>
            <person name="Ahrendt S."/>
            <person name="Min B."/>
            <person name="Choi I.G."/>
            <person name="Park H."/>
            <person name="Plett J.M."/>
            <person name="Magnuson J."/>
            <person name="Spatafora J.W."/>
            <person name="Nagy L.G."/>
            <person name="Henrissat B."/>
            <person name="Grigoriev I.V."/>
            <person name="Yang Z.L."/>
            <person name="Xu J."/>
            <person name="Martin F.M."/>
        </authorList>
    </citation>
    <scope>NUCLEOTIDE SEQUENCE</scope>
    <source>
        <strain evidence="1">ATCC 28755</strain>
    </source>
</reference>
<comment type="caution">
    <text evidence="1">The sequence shown here is derived from an EMBL/GenBank/DDBJ whole genome shotgun (WGS) entry which is preliminary data.</text>
</comment>
<keyword evidence="2" id="KW-1185">Reference proteome</keyword>
<name>A0ACB7ZY52_9AGAM</name>
<organism evidence="1 2">
    <name type="scientific">Hygrophoropsis aurantiaca</name>
    <dbReference type="NCBI Taxonomy" id="72124"/>
    <lineage>
        <taxon>Eukaryota</taxon>
        <taxon>Fungi</taxon>
        <taxon>Dikarya</taxon>
        <taxon>Basidiomycota</taxon>
        <taxon>Agaricomycotina</taxon>
        <taxon>Agaricomycetes</taxon>
        <taxon>Agaricomycetidae</taxon>
        <taxon>Boletales</taxon>
        <taxon>Coniophorineae</taxon>
        <taxon>Hygrophoropsidaceae</taxon>
        <taxon>Hygrophoropsis</taxon>
    </lineage>
</organism>
<proteinExistence type="predicted"/>
<evidence type="ECO:0000313" key="1">
    <source>
        <dbReference type="EMBL" id="KAH7906175.1"/>
    </source>
</evidence>
<protein>
    <submittedName>
        <fullName evidence="1">Uncharacterized protein</fullName>
    </submittedName>
</protein>
<sequence length="168" mass="18197">MEDIRNTSSSAPNLTDDELYMLFAAMFPSGPNVLGNGEGYNSNGGTQQERPFDYGDATLDDPFAWVNVGNESLNDGNSAESWNSGGNQRMYGDHPQSHTCQVGHINVDTVAPSDLQLVPDQHLLAQNSGNSPFAVPAAVTPPVSKHSCDKWIPMTKKAISKHLRRLQA</sequence>
<gene>
    <name evidence="1" type="ORF">BJ138DRAFT_1163266</name>
</gene>